<dbReference type="AlphaFoldDB" id="R7V874"/>
<name>R7V874_CAPTE</name>
<reference evidence="4" key="1">
    <citation type="submission" date="2012-12" db="EMBL/GenBank/DDBJ databases">
        <authorList>
            <person name="Hellsten U."/>
            <person name="Grimwood J."/>
            <person name="Chapman J.A."/>
            <person name="Shapiro H."/>
            <person name="Aerts A."/>
            <person name="Otillar R.P."/>
            <person name="Terry A.Y."/>
            <person name="Boore J.L."/>
            <person name="Simakov O."/>
            <person name="Marletaz F."/>
            <person name="Cho S.-J."/>
            <person name="Edsinger-Gonzales E."/>
            <person name="Havlak P."/>
            <person name="Kuo D.-H."/>
            <person name="Larsson T."/>
            <person name="Lv J."/>
            <person name="Arendt D."/>
            <person name="Savage R."/>
            <person name="Osoegawa K."/>
            <person name="de Jong P."/>
            <person name="Lindberg D.R."/>
            <person name="Seaver E.C."/>
            <person name="Weisblat D.A."/>
            <person name="Putnam N.H."/>
            <person name="Grigoriev I.V."/>
            <person name="Rokhsar D.S."/>
        </authorList>
    </citation>
    <scope>NUCLEOTIDE SEQUENCE</scope>
    <source>
        <strain evidence="4">I ESC-2004</strain>
    </source>
</reference>
<sequence>MPSVIETLWVEGRRPLPPPFKTHQPPAHSPAVSGLYRAVTTPAPSLQSDVKLSLSPYKINDIDNSQLDDIDILTLGSIQLQEVGFEVQGKKFHRSADTRRPIRRSTQRKPKVFSAEVRPKVQIQQLHNWSPGTNISTARSLSCFDRGRTSSWEDRILKLPSLTYGSPDVMSRGYYNNTPVTQDSLSGDGMDSGRSLALEEKEYSFLLRYKKQYDKANEKYSDIEYPTNSSLDNCLNINAMGRPSEGQHKKLSCNSLNKSHEFRSVDSYLNFNRSENESPITIQTPLYLSMNSARSMDDDDDQEKRHASSKTSRLNDYLHITPASRQGLIKNMLR</sequence>
<evidence type="ECO:0000313" key="2">
    <source>
        <dbReference type="EMBL" id="ELU11970.1"/>
    </source>
</evidence>
<organism evidence="2">
    <name type="scientific">Capitella teleta</name>
    <name type="common">Polychaete worm</name>
    <dbReference type="NCBI Taxonomy" id="283909"/>
    <lineage>
        <taxon>Eukaryota</taxon>
        <taxon>Metazoa</taxon>
        <taxon>Spiralia</taxon>
        <taxon>Lophotrochozoa</taxon>
        <taxon>Annelida</taxon>
        <taxon>Polychaeta</taxon>
        <taxon>Sedentaria</taxon>
        <taxon>Scolecida</taxon>
        <taxon>Capitellidae</taxon>
        <taxon>Capitella</taxon>
    </lineage>
</organism>
<dbReference type="Proteomes" id="UP000014760">
    <property type="component" value="Unassembled WGS sequence"/>
</dbReference>
<evidence type="ECO:0000313" key="4">
    <source>
        <dbReference type="Proteomes" id="UP000014760"/>
    </source>
</evidence>
<reference evidence="2 4" key="2">
    <citation type="journal article" date="2013" name="Nature">
        <title>Insights into bilaterian evolution from three spiralian genomes.</title>
        <authorList>
            <person name="Simakov O."/>
            <person name="Marletaz F."/>
            <person name="Cho S.J."/>
            <person name="Edsinger-Gonzales E."/>
            <person name="Havlak P."/>
            <person name="Hellsten U."/>
            <person name="Kuo D.H."/>
            <person name="Larsson T."/>
            <person name="Lv J."/>
            <person name="Arendt D."/>
            <person name="Savage R."/>
            <person name="Osoegawa K."/>
            <person name="de Jong P."/>
            <person name="Grimwood J."/>
            <person name="Chapman J.A."/>
            <person name="Shapiro H."/>
            <person name="Aerts A."/>
            <person name="Otillar R.P."/>
            <person name="Terry A.Y."/>
            <person name="Boore J.L."/>
            <person name="Grigoriev I.V."/>
            <person name="Lindberg D.R."/>
            <person name="Seaver E.C."/>
            <person name="Weisblat D.A."/>
            <person name="Putnam N.H."/>
            <person name="Rokhsar D.S."/>
        </authorList>
    </citation>
    <scope>NUCLEOTIDE SEQUENCE</scope>
    <source>
        <strain evidence="2 4">I ESC-2004</strain>
    </source>
</reference>
<accession>R7V874</accession>
<feature type="compositionally biased region" description="Basic residues" evidence="1">
    <location>
        <begin position="101"/>
        <end position="111"/>
    </location>
</feature>
<dbReference type="EMBL" id="AMQN01005553">
    <property type="status" value="NOT_ANNOTATED_CDS"/>
    <property type="molecule type" value="Genomic_DNA"/>
</dbReference>
<feature type="region of interest" description="Disordered" evidence="1">
    <location>
        <begin position="91"/>
        <end position="111"/>
    </location>
</feature>
<protein>
    <submittedName>
        <fullName evidence="2 3">Uncharacterized protein</fullName>
    </submittedName>
</protein>
<proteinExistence type="predicted"/>
<dbReference type="EMBL" id="KB296270">
    <property type="protein sequence ID" value="ELU11970.1"/>
    <property type="molecule type" value="Genomic_DNA"/>
</dbReference>
<evidence type="ECO:0000256" key="1">
    <source>
        <dbReference type="SAM" id="MobiDB-lite"/>
    </source>
</evidence>
<dbReference type="EnsemblMetazoa" id="CapteT216778">
    <property type="protein sequence ID" value="CapteP216778"/>
    <property type="gene ID" value="CapteG216778"/>
</dbReference>
<feature type="region of interest" description="Disordered" evidence="1">
    <location>
        <begin position="292"/>
        <end position="316"/>
    </location>
</feature>
<evidence type="ECO:0000313" key="3">
    <source>
        <dbReference type="EnsemblMetazoa" id="CapteP216778"/>
    </source>
</evidence>
<reference evidence="3" key="3">
    <citation type="submission" date="2015-06" db="UniProtKB">
        <authorList>
            <consortium name="EnsemblMetazoa"/>
        </authorList>
    </citation>
    <scope>IDENTIFICATION</scope>
</reference>
<dbReference type="HOGENOM" id="CLU_832209_0_0_1"/>
<gene>
    <name evidence="2" type="ORF">CAPTEDRAFT_216778</name>
</gene>
<keyword evidence="4" id="KW-1185">Reference proteome</keyword>